<dbReference type="SUPFAM" id="SSF56059">
    <property type="entry name" value="Glutathione synthetase ATP-binding domain-like"/>
    <property type="match status" value="1"/>
</dbReference>
<dbReference type="Proteomes" id="UP000321490">
    <property type="component" value="Unassembled WGS sequence"/>
</dbReference>
<organism evidence="3 4">
    <name type="scientific">Modestobacter roseus</name>
    <dbReference type="NCBI Taxonomy" id="1181884"/>
    <lineage>
        <taxon>Bacteria</taxon>
        <taxon>Bacillati</taxon>
        <taxon>Actinomycetota</taxon>
        <taxon>Actinomycetes</taxon>
        <taxon>Geodermatophilales</taxon>
        <taxon>Geodermatophilaceae</taxon>
        <taxon>Modestobacter</taxon>
    </lineage>
</organism>
<dbReference type="GO" id="GO:0046872">
    <property type="term" value="F:metal ion binding"/>
    <property type="evidence" value="ECO:0007669"/>
    <property type="project" value="InterPro"/>
</dbReference>
<feature type="domain" description="ATP-grasp" evidence="2">
    <location>
        <begin position="249"/>
        <end position="306"/>
    </location>
</feature>
<dbReference type="InterPro" id="IPR011761">
    <property type="entry name" value="ATP-grasp"/>
</dbReference>
<reference evidence="3 4" key="1">
    <citation type="submission" date="2019-07" db="EMBL/GenBank/DDBJ databases">
        <title>R&amp;d 2014.</title>
        <authorList>
            <person name="Klenk H.-P."/>
        </authorList>
    </citation>
    <scope>NUCLEOTIDE SEQUENCE [LARGE SCALE GENOMIC DNA]</scope>
    <source>
        <strain evidence="3 4">DSM 45764</strain>
    </source>
</reference>
<comment type="caution">
    <text evidence="3">The sequence shown here is derived from an EMBL/GenBank/DDBJ whole genome shotgun (WGS) entry which is preliminary data.</text>
</comment>
<proteinExistence type="predicted"/>
<evidence type="ECO:0000313" key="4">
    <source>
        <dbReference type="Proteomes" id="UP000321490"/>
    </source>
</evidence>
<sequence length="385" mass="41384">MPAPRRALVLTAGRARGSLAAVRALHQAGWTVGVGTPDGAGMVTTSRACARAHRVARPRGDCRDFLDGIRDAVADGGYDVVFGGGDDWMAALALYRDEVPAVVPHPAADVVDRALDKVGLTERARAVGLAAPRTELATEASVAGWQGPVVVKCRAHWRPQHAHPHRIEARSYPDVRAAGTRIERLREAGLEPVLQQPVEGELTALIGLFVDGELRGRVHQRSPRLWPTPSGVSCRAETLPVDPGLTACATDLLTDLGWSGLVELQFLRDDDGVPHLIDLNGRFFGSMALANAAGANLADAWGRQVLGRPVPPLADARPGVRFLWTAGDLRRAAVERRGGLVADVASTLRWLPGATTSVWRLADPGPTLELVTSRFRRRRRSVAER</sequence>
<evidence type="ECO:0000313" key="3">
    <source>
        <dbReference type="EMBL" id="TWH73689.1"/>
    </source>
</evidence>
<dbReference type="OrthoDB" id="3568063at2"/>
<keyword evidence="4" id="KW-1185">Reference proteome</keyword>
<name>A0A562IRM2_9ACTN</name>
<dbReference type="AlphaFoldDB" id="A0A562IRM2"/>
<dbReference type="PROSITE" id="PS50975">
    <property type="entry name" value="ATP_GRASP"/>
    <property type="match status" value="1"/>
</dbReference>
<gene>
    <name evidence="3" type="ORF">JD78_02213</name>
</gene>
<dbReference type="RefSeq" id="WP_153357830.1">
    <property type="nucleotide sequence ID" value="NZ_ML762481.1"/>
</dbReference>
<evidence type="ECO:0000259" key="2">
    <source>
        <dbReference type="PROSITE" id="PS50975"/>
    </source>
</evidence>
<keyword evidence="1" id="KW-0547">Nucleotide-binding</keyword>
<dbReference type="Pfam" id="PF15632">
    <property type="entry name" value="ATPgrasp_Ter"/>
    <property type="match status" value="1"/>
</dbReference>
<dbReference type="EMBL" id="VLKF01000001">
    <property type="protein sequence ID" value="TWH73689.1"/>
    <property type="molecule type" value="Genomic_DNA"/>
</dbReference>
<dbReference type="GO" id="GO:0005524">
    <property type="term" value="F:ATP binding"/>
    <property type="evidence" value="ECO:0007669"/>
    <property type="project" value="UniProtKB-UniRule"/>
</dbReference>
<dbReference type="Gene3D" id="3.30.470.20">
    <property type="entry name" value="ATP-grasp fold, B domain"/>
    <property type="match status" value="1"/>
</dbReference>
<accession>A0A562IRM2</accession>
<evidence type="ECO:0000256" key="1">
    <source>
        <dbReference type="PROSITE-ProRule" id="PRU00409"/>
    </source>
</evidence>
<protein>
    <submittedName>
        <fullName evidence="3">Carbamoyl-phosphate synthase large subunit</fullName>
    </submittedName>
</protein>
<keyword evidence="1" id="KW-0067">ATP-binding</keyword>